<evidence type="ECO:0000256" key="1">
    <source>
        <dbReference type="SAM" id="MobiDB-lite"/>
    </source>
</evidence>
<keyword evidence="4" id="KW-1185">Reference proteome</keyword>
<name>A0ABD0MMB9_CIRMR</name>
<dbReference type="AlphaFoldDB" id="A0ABD0MMB9"/>
<feature type="non-terminal residue" evidence="2">
    <location>
        <position position="229"/>
    </location>
</feature>
<proteinExistence type="predicted"/>
<dbReference type="EMBL" id="JAMKFB020000110">
    <property type="protein sequence ID" value="KAL0153447.1"/>
    <property type="molecule type" value="Genomic_DNA"/>
</dbReference>
<evidence type="ECO:0000313" key="3">
    <source>
        <dbReference type="EMBL" id="KAL0153447.1"/>
    </source>
</evidence>
<dbReference type="Proteomes" id="UP001529510">
    <property type="component" value="Unassembled WGS sequence"/>
</dbReference>
<reference evidence="2 4" key="1">
    <citation type="submission" date="2024-05" db="EMBL/GenBank/DDBJ databases">
        <title>Genome sequencing and assembly of Indian major carp, Cirrhinus mrigala (Hamilton, 1822).</title>
        <authorList>
            <person name="Mohindra V."/>
            <person name="Chowdhury L.M."/>
            <person name="Lal K."/>
            <person name="Jena J.K."/>
        </authorList>
    </citation>
    <scope>NUCLEOTIDE SEQUENCE [LARGE SCALE GENOMIC DNA]</scope>
    <source>
        <strain evidence="2">CM1030</strain>
        <tissue evidence="2">Blood</tissue>
    </source>
</reference>
<feature type="compositionally biased region" description="Basic and acidic residues" evidence="1">
    <location>
        <begin position="199"/>
        <end position="210"/>
    </location>
</feature>
<sequence>MGSSGDFSRLTLKHGLKCMPDDSISVEDVLIAVSRQVGGLNIKSASRMNKSVVVFLTDVKMVDDLIERGITINDTFLPVLPLSSPSKKIVLSNVPPFIKNEVIQEVLERYGKLTAPIKMIPLGLKNPDIKHVMSFRRYTYMILNEQQDPLNLAVKLKNEETAPANQIDVTLNKSVKNNVSNEVIENQVDVGEKPTSTVNKDDKRSGKEQGIDDTEVDGGNEAAIESCSQ</sequence>
<organism evidence="2 4">
    <name type="scientific">Cirrhinus mrigala</name>
    <name type="common">Mrigala</name>
    <dbReference type="NCBI Taxonomy" id="683832"/>
    <lineage>
        <taxon>Eukaryota</taxon>
        <taxon>Metazoa</taxon>
        <taxon>Chordata</taxon>
        <taxon>Craniata</taxon>
        <taxon>Vertebrata</taxon>
        <taxon>Euteleostomi</taxon>
        <taxon>Actinopterygii</taxon>
        <taxon>Neopterygii</taxon>
        <taxon>Teleostei</taxon>
        <taxon>Ostariophysi</taxon>
        <taxon>Cypriniformes</taxon>
        <taxon>Cyprinidae</taxon>
        <taxon>Labeoninae</taxon>
        <taxon>Labeonini</taxon>
        <taxon>Cirrhinus</taxon>
    </lineage>
</organism>
<comment type="caution">
    <text evidence="2">The sequence shown here is derived from an EMBL/GenBank/DDBJ whole genome shotgun (WGS) entry which is preliminary data.</text>
</comment>
<protein>
    <submittedName>
        <fullName evidence="2">Uncharacterized protein</fullName>
    </submittedName>
</protein>
<gene>
    <name evidence="3" type="ORF">M9458_051251</name>
    <name evidence="2" type="ORF">M9458_054562</name>
</gene>
<evidence type="ECO:0000313" key="4">
    <source>
        <dbReference type="Proteomes" id="UP001529510"/>
    </source>
</evidence>
<feature type="region of interest" description="Disordered" evidence="1">
    <location>
        <begin position="187"/>
        <end position="229"/>
    </location>
</feature>
<dbReference type="EMBL" id="JAMKFB020000306">
    <property type="protein sequence ID" value="KAL0150135.1"/>
    <property type="molecule type" value="Genomic_DNA"/>
</dbReference>
<evidence type="ECO:0000313" key="2">
    <source>
        <dbReference type="EMBL" id="KAL0150135.1"/>
    </source>
</evidence>
<accession>A0ABD0MMB9</accession>